<dbReference type="EMBL" id="FNDI01000008">
    <property type="protein sequence ID" value="SDH83670.1"/>
    <property type="molecule type" value="Genomic_DNA"/>
</dbReference>
<dbReference type="Proteomes" id="UP000198900">
    <property type="component" value="Unassembled WGS sequence"/>
</dbReference>
<proteinExistence type="predicted"/>
<organism evidence="1 2">
    <name type="scientific">Paraburkholderia steynii</name>
    <dbReference type="NCBI Taxonomy" id="1245441"/>
    <lineage>
        <taxon>Bacteria</taxon>
        <taxon>Pseudomonadati</taxon>
        <taxon>Pseudomonadota</taxon>
        <taxon>Betaproteobacteria</taxon>
        <taxon>Burkholderiales</taxon>
        <taxon>Burkholderiaceae</taxon>
        <taxon>Paraburkholderia</taxon>
    </lineage>
</organism>
<dbReference type="AlphaFoldDB" id="A0A7Z7B7H7"/>
<protein>
    <submittedName>
        <fullName evidence="1">Uncharacterized protein</fullName>
    </submittedName>
</protein>
<comment type="caution">
    <text evidence="1">The sequence shown here is derived from an EMBL/GenBank/DDBJ whole genome shotgun (WGS) entry which is preliminary data.</text>
</comment>
<accession>A0A7Z7B7H7</accession>
<name>A0A7Z7B7H7_9BURK</name>
<evidence type="ECO:0000313" key="1">
    <source>
        <dbReference type="EMBL" id="SDH83670.1"/>
    </source>
</evidence>
<evidence type="ECO:0000313" key="2">
    <source>
        <dbReference type="Proteomes" id="UP000198900"/>
    </source>
</evidence>
<sequence>MLSLAQCMERKLAQRIVSSAHRAAEAIANARTDLPEVQRDQLYSRVFIGLLEDNVGAANIGELIDSLARP</sequence>
<reference evidence="1" key="1">
    <citation type="submission" date="2016-10" db="EMBL/GenBank/DDBJ databases">
        <authorList>
            <person name="Varghese N."/>
            <person name="Submissions S."/>
        </authorList>
    </citation>
    <scope>NUCLEOTIDE SEQUENCE [LARGE SCALE GENOMIC DNA]</scope>
    <source>
        <strain evidence="1">YR281</strain>
    </source>
</reference>
<keyword evidence="2" id="KW-1185">Reference proteome</keyword>
<gene>
    <name evidence="1" type="ORF">SAMN04487926_108272</name>
</gene>